<gene>
    <name evidence="2" type="ORF">AVEN_264551_1</name>
</gene>
<reference evidence="2 3" key="1">
    <citation type="journal article" date="2019" name="Sci. Rep.">
        <title>Orb-weaving spider Araneus ventricosus genome elucidates the spidroin gene catalogue.</title>
        <authorList>
            <person name="Kono N."/>
            <person name="Nakamura H."/>
            <person name="Ohtoshi R."/>
            <person name="Moran D.A.P."/>
            <person name="Shinohara A."/>
            <person name="Yoshida Y."/>
            <person name="Fujiwara M."/>
            <person name="Mori M."/>
            <person name="Tomita M."/>
            <person name="Arakawa K."/>
        </authorList>
    </citation>
    <scope>NUCLEOTIDE SEQUENCE [LARGE SCALE GENOMIC DNA]</scope>
</reference>
<dbReference type="AlphaFoldDB" id="A0A4Y2KWY5"/>
<sequence>MEIPTDVFGNKLRVQVEDRLKFYETGDIPKKNIDVMDEALEEAEVSQTEILKKIKKEKKKAKKRKLDELYLSTELDESMGALAQATEANDGDTEVVKKKKKKKKHNDAELEMANNVSANESQEVYETSVEPPKKKRKNKHIVEENNIQENGDVQENDSMSVKKKKKKRKNMDLSMSQEE</sequence>
<evidence type="ECO:0000313" key="3">
    <source>
        <dbReference type="Proteomes" id="UP000499080"/>
    </source>
</evidence>
<feature type="compositionally biased region" description="Polar residues" evidence="1">
    <location>
        <begin position="114"/>
        <end position="125"/>
    </location>
</feature>
<dbReference type="OrthoDB" id="6780543at2759"/>
<feature type="compositionally biased region" description="Polar residues" evidence="1">
    <location>
        <begin position="145"/>
        <end position="159"/>
    </location>
</feature>
<accession>A0A4Y2KWY5</accession>
<proteinExistence type="predicted"/>
<evidence type="ECO:0000256" key="1">
    <source>
        <dbReference type="SAM" id="MobiDB-lite"/>
    </source>
</evidence>
<protein>
    <submittedName>
        <fullName evidence="2">Uncharacterized protein</fullName>
    </submittedName>
</protein>
<evidence type="ECO:0000313" key="2">
    <source>
        <dbReference type="EMBL" id="GBN06639.1"/>
    </source>
</evidence>
<feature type="region of interest" description="Disordered" evidence="1">
    <location>
        <begin position="82"/>
        <end position="179"/>
    </location>
</feature>
<keyword evidence="3" id="KW-1185">Reference proteome</keyword>
<dbReference type="Proteomes" id="UP000499080">
    <property type="component" value="Unassembled WGS sequence"/>
</dbReference>
<name>A0A4Y2KWY5_ARAVE</name>
<dbReference type="EMBL" id="BGPR01005086">
    <property type="protein sequence ID" value="GBN06639.1"/>
    <property type="molecule type" value="Genomic_DNA"/>
</dbReference>
<organism evidence="2 3">
    <name type="scientific">Araneus ventricosus</name>
    <name type="common">Orbweaver spider</name>
    <name type="synonym">Epeira ventricosa</name>
    <dbReference type="NCBI Taxonomy" id="182803"/>
    <lineage>
        <taxon>Eukaryota</taxon>
        <taxon>Metazoa</taxon>
        <taxon>Ecdysozoa</taxon>
        <taxon>Arthropoda</taxon>
        <taxon>Chelicerata</taxon>
        <taxon>Arachnida</taxon>
        <taxon>Araneae</taxon>
        <taxon>Araneomorphae</taxon>
        <taxon>Entelegynae</taxon>
        <taxon>Araneoidea</taxon>
        <taxon>Araneidae</taxon>
        <taxon>Araneus</taxon>
    </lineage>
</organism>
<comment type="caution">
    <text evidence="2">The sequence shown here is derived from an EMBL/GenBank/DDBJ whole genome shotgun (WGS) entry which is preliminary data.</text>
</comment>